<gene>
    <name evidence="5" type="primary">hlyA</name>
    <name evidence="5" type="ORF">SPDO_24160</name>
</gene>
<dbReference type="SUPFAM" id="SSF51120">
    <property type="entry name" value="beta-Roll"/>
    <property type="match status" value="3"/>
</dbReference>
<evidence type="ECO:0000256" key="2">
    <source>
        <dbReference type="ARBA" id="ARBA00004613"/>
    </source>
</evidence>
<dbReference type="Proteomes" id="UP000197290">
    <property type="component" value="Unassembled WGS sequence"/>
</dbReference>
<evidence type="ECO:0000256" key="1">
    <source>
        <dbReference type="ARBA" id="ARBA00002822"/>
    </source>
</evidence>
<dbReference type="OrthoDB" id="6769681at2"/>
<comment type="caution">
    <text evidence="5">The sequence shown here is derived from an EMBL/GenBank/DDBJ whole genome shotgun (WGS) entry which is preliminary data.</text>
</comment>
<evidence type="ECO:0000313" key="5">
    <source>
        <dbReference type="EMBL" id="OWK29431.1"/>
    </source>
</evidence>
<feature type="domain" description="Right handed beta helix" evidence="4">
    <location>
        <begin position="91"/>
        <end position="265"/>
    </location>
</feature>
<dbReference type="InterPro" id="IPR050557">
    <property type="entry name" value="RTX_toxin/Mannuronan_C5-epim"/>
</dbReference>
<dbReference type="AlphaFoldDB" id="A0A245ZI55"/>
<comment type="subcellular location">
    <subcellularLocation>
        <location evidence="2">Secreted</location>
    </subcellularLocation>
</comment>
<evidence type="ECO:0000259" key="4">
    <source>
        <dbReference type="Pfam" id="PF13229"/>
    </source>
</evidence>
<keyword evidence="6" id="KW-1185">Reference proteome</keyword>
<dbReference type="PANTHER" id="PTHR38340">
    <property type="entry name" value="S-LAYER PROTEIN"/>
    <property type="match status" value="1"/>
</dbReference>
<dbReference type="SMART" id="SM00710">
    <property type="entry name" value="PbH1"/>
    <property type="match status" value="6"/>
</dbReference>
<reference evidence="5 6" key="1">
    <citation type="submission" date="2017-03" db="EMBL/GenBank/DDBJ databases">
        <title>Genome sequence of Sphingomonas dokdonensis DSM 21029.</title>
        <authorList>
            <person name="Poehlein A."/>
            <person name="Wuebbeler J.H."/>
            <person name="Steinbuechel A."/>
            <person name="Daniel R."/>
        </authorList>
    </citation>
    <scope>NUCLEOTIDE SEQUENCE [LARGE SCALE GENOMIC DNA]</scope>
    <source>
        <strain evidence="5 6">DSM 21029</strain>
    </source>
</reference>
<keyword evidence="3" id="KW-0964">Secreted</keyword>
<dbReference type="InterPro" id="IPR001343">
    <property type="entry name" value="Hemolysn_Ca-bd"/>
</dbReference>
<evidence type="ECO:0000256" key="3">
    <source>
        <dbReference type="ARBA" id="ARBA00022525"/>
    </source>
</evidence>
<comment type="function">
    <text evidence="1">Converts beta-D-mannuronic acid (M) to alpha-L-guluronic acid (G), producing a polymer with gel-forming capacity, required for the formation of the cyst coat.</text>
</comment>
<evidence type="ECO:0000313" key="6">
    <source>
        <dbReference type="Proteomes" id="UP000197290"/>
    </source>
</evidence>
<accession>A0A245ZI55</accession>
<dbReference type="InterPro" id="IPR006626">
    <property type="entry name" value="PbH1"/>
</dbReference>
<proteinExistence type="predicted"/>
<dbReference type="Pfam" id="PF00353">
    <property type="entry name" value="HemolysinCabind"/>
    <property type="match status" value="3"/>
</dbReference>
<dbReference type="PANTHER" id="PTHR38340:SF1">
    <property type="entry name" value="S-LAYER PROTEIN"/>
    <property type="match status" value="1"/>
</dbReference>
<dbReference type="Gene3D" id="2.160.20.10">
    <property type="entry name" value="Single-stranded right-handed beta-helix, Pectin lyase-like"/>
    <property type="match status" value="1"/>
</dbReference>
<dbReference type="InterPro" id="IPR012334">
    <property type="entry name" value="Pectin_lyas_fold"/>
</dbReference>
<dbReference type="PRINTS" id="PR00313">
    <property type="entry name" value="CABNDNGRPT"/>
</dbReference>
<dbReference type="SUPFAM" id="SSF51126">
    <property type="entry name" value="Pectin lyase-like"/>
    <property type="match status" value="1"/>
</dbReference>
<dbReference type="GO" id="GO:0005576">
    <property type="term" value="C:extracellular region"/>
    <property type="evidence" value="ECO:0007669"/>
    <property type="project" value="UniProtKB-SubCell"/>
</dbReference>
<protein>
    <submittedName>
        <fullName evidence="5">Hemolysin, chromosomal</fullName>
    </submittedName>
</protein>
<dbReference type="InterPro" id="IPR011049">
    <property type="entry name" value="Serralysin-like_metalloprot_C"/>
</dbReference>
<dbReference type="EMBL" id="NBBI01000004">
    <property type="protein sequence ID" value="OWK29431.1"/>
    <property type="molecule type" value="Genomic_DNA"/>
</dbReference>
<dbReference type="InterPro" id="IPR039448">
    <property type="entry name" value="Beta_helix"/>
</dbReference>
<dbReference type="RefSeq" id="WP_088367728.1">
    <property type="nucleotide sequence ID" value="NZ_NBBI01000004.1"/>
</dbReference>
<dbReference type="Gene3D" id="2.150.10.10">
    <property type="entry name" value="Serralysin-like metalloprotease, C-terminal"/>
    <property type="match status" value="2"/>
</dbReference>
<sequence length="646" mass="68048">MASITVSTAAELMAAAVRAQAGDTIALAAGRYDSVALRNLKFAAPVTITSASAGQPAELTGFKAIGVENLSFRNVVFADQDSTTAYDFEFKNAAKISFDNVVIRGQDGEAGYASNSFMIRGSRDVSITNSEITHLRYGINMLDSSGVTVKGNYFHDMRADGFHGGGLSNILVADNVFTDFHPAPGDHPDAIQFWTANQKVSAENITIVGNVVHRGDGAAIQGIFMGDETDTLPYKNVTIAQNIIVGGMFNGIHVERADGLSLTDNIVAGYTDQASWIRVADVTRMAGNVAQLFMIDGKTVEPPAGNTLTKAIYDHGSKFVGDWLADNQDWVRFAHASPVLHGAVDELQALADLAPPPVPVSTIIGTDGADRLVAAHLGDSILIGGKGNDQFTGGDGFTRMEGGLGDDIFYVRSNRDTVVEERGGGSDTVYASIDYMLPDNVETLRLTSAGLTGHGNALDNRLVGTAGTDILYGGAGNDSIQGLDGDDWLYGEDGKDNLNGGAGDDWLYGGGGNDTLVGGSGNDRIWGGAQADLIEGGIGNDRMSGGAGPDTFLFRDESFGDRDVIVDFEKGDRISLSMMDANLTTDANEAFRFIGTNAFSMKAGELRFEHTADGIVCMADMTGDGVANLTISLLGVDHINASAFLL</sequence>
<organism evidence="5 6">
    <name type="scientific">Sphingomonas dokdonensis</name>
    <dbReference type="NCBI Taxonomy" id="344880"/>
    <lineage>
        <taxon>Bacteria</taxon>
        <taxon>Pseudomonadati</taxon>
        <taxon>Pseudomonadota</taxon>
        <taxon>Alphaproteobacteria</taxon>
        <taxon>Sphingomonadales</taxon>
        <taxon>Sphingomonadaceae</taxon>
        <taxon>Sphingomonas</taxon>
    </lineage>
</organism>
<name>A0A245ZI55_9SPHN</name>
<dbReference type="PROSITE" id="PS00330">
    <property type="entry name" value="HEMOLYSIN_CALCIUM"/>
    <property type="match status" value="4"/>
</dbReference>
<dbReference type="InterPro" id="IPR018511">
    <property type="entry name" value="Hemolysin-typ_Ca-bd_CS"/>
</dbReference>
<dbReference type="Pfam" id="PF13229">
    <property type="entry name" value="Beta_helix"/>
    <property type="match status" value="1"/>
</dbReference>
<dbReference type="InterPro" id="IPR011050">
    <property type="entry name" value="Pectin_lyase_fold/virulence"/>
</dbReference>
<dbReference type="GO" id="GO:0005509">
    <property type="term" value="F:calcium ion binding"/>
    <property type="evidence" value="ECO:0007669"/>
    <property type="project" value="InterPro"/>
</dbReference>